<dbReference type="OrthoDB" id="9763290at2"/>
<keyword evidence="4 9" id="KW-0547">Nucleotide-binding</keyword>
<comment type="pathway">
    <text evidence="1">Amino-acid biosynthesis; L-asparagine biosynthesis; L-asparagine from L-aspartate (L-Gln route): step 1/1.</text>
</comment>
<accession>A0A4R0MZ93</accession>
<evidence type="ECO:0000256" key="1">
    <source>
        <dbReference type="ARBA" id="ARBA00005187"/>
    </source>
</evidence>
<dbReference type="GO" id="GO:0006529">
    <property type="term" value="P:asparagine biosynthetic process"/>
    <property type="evidence" value="ECO:0007669"/>
    <property type="project" value="UniProtKB-KW"/>
</dbReference>
<dbReference type="CDD" id="cd00712">
    <property type="entry name" value="AsnB"/>
    <property type="match status" value="1"/>
</dbReference>
<keyword evidence="5 9" id="KW-0067">ATP-binding</keyword>
<reference evidence="13 14" key="1">
    <citation type="submission" date="2019-02" db="EMBL/GenBank/DDBJ databases">
        <title>Pedobacter sp. RP-3-8 sp. nov., isolated from Arctic soil.</title>
        <authorList>
            <person name="Dahal R.H."/>
        </authorList>
    </citation>
    <scope>NUCLEOTIDE SEQUENCE [LARGE SCALE GENOMIC DNA]</scope>
    <source>
        <strain evidence="13 14">RP-3-8</strain>
    </source>
</reference>
<evidence type="ECO:0000256" key="5">
    <source>
        <dbReference type="ARBA" id="ARBA00022840"/>
    </source>
</evidence>
<dbReference type="InterPro" id="IPR033738">
    <property type="entry name" value="AsnB_N"/>
</dbReference>
<dbReference type="NCBIfam" id="TIGR01536">
    <property type="entry name" value="asn_synth_AEB"/>
    <property type="match status" value="1"/>
</dbReference>
<dbReference type="Gene3D" id="3.60.20.10">
    <property type="entry name" value="Glutamine Phosphoribosylpyrophosphate, subunit 1, domain 1"/>
    <property type="match status" value="1"/>
</dbReference>
<dbReference type="InterPro" id="IPR017932">
    <property type="entry name" value="GATase_2_dom"/>
</dbReference>
<dbReference type="InterPro" id="IPR001962">
    <property type="entry name" value="Asn_synthase"/>
</dbReference>
<feature type="binding site" evidence="9">
    <location>
        <position position="280"/>
    </location>
    <ligand>
        <name>ATP</name>
        <dbReference type="ChEBI" id="CHEBI:30616"/>
    </ligand>
</feature>
<dbReference type="EMBL" id="SJSM01000013">
    <property type="protein sequence ID" value="TCC92698.1"/>
    <property type="molecule type" value="Genomic_DNA"/>
</dbReference>
<dbReference type="Gene3D" id="3.40.50.620">
    <property type="entry name" value="HUPs"/>
    <property type="match status" value="1"/>
</dbReference>
<feature type="active site" description="For GATase activity" evidence="8">
    <location>
        <position position="2"/>
    </location>
</feature>
<keyword evidence="13" id="KW-0436">Ligase</keyword>
<dbReference type="Pfam" id="PF13537">
    <property type="entry name" value="GATase_7"/>
    <property type="match status" value="1"/>
</dbReference>
<evidence type="ECO:0000256" key="9">
    <source>
        <dbReference type="PIRSR" id="PIRSR001589-2"/>
    </source>
</evidence>
<evidence type="ECO:0000256" key="11">
    <source>
        <dbReference type="SAM" id="Coils"/>
    </source>
</evidence>
<evidence type="ECO:0000256" key="6">
    <source>
        <dbReference type="ARBA" id="ARBA00022962"/>
    </source>
</evidence>
<dbReference type="Pfam" id="PF00733">
    <property type="entry name" value="Asn_synthase"/>
    <property type="match status" value="1"/>
</dbReference>
<dbReference type="InterPro" id="IPR029055">
    <property type="entry name" value="Ntn_hydrolases_N"/>
</dbReference>
<comment type="caution">
    <text evidence="13">The sequence shown here is derived from an EMBL/GenBank/DDBJ whole genome shotgun (WGS) entry which is preliminary data.</text>
</comment>
<dbReference type="Proteomes" id="UP000291117">
    <property type="component" value="Unassembled WGS sequence"/>
</dbReference>
<evidence type="ECO:0000313" key="14">
    <source>
        <dbReference type="Proteomes" id="UP000291117"/>
    </source>
</evidence>
<keyword evidence="14" id="KW-1185">Reference proteome</keyword>
<dbReference type="PIRSF" id="PIRSF001589">
    <property type="entry name" value="Asn_synthetase_glu-h"/>
    <property type="match status" value="1"/>
</dbReference>
<dbReference type="GO" id="GO:0004066">
    <property type="term" value="F:asparagine synthase (glutamine-hydrolyzing) activity"/>
    <property type="evidence" value="ECO:0007669"/>
    <property type="project" value="UniProtKB-EC"/>
</dbReference>
<feature type="binding site" evidence="9">
    <location>
        <begin position="353"/>
        <end position="354"/>
    </location>
    <ligand>
        <name>ATP</name>
        <dbReference type="ChEBI" id="CHEBI:30616"/>
    </ligand>
</feature>
<evidence type="ECO:0000259" key="12">
    <source>
        <dbReference type="PROSITE" id="PS51278"/>
    </source>
</evidence>
<dbReference type="InterPro" id="IPR006426">
    <property type="entry name" value="Asn_synth_AEB"/>
</dbReference>
<dbReference type="AlphaFoldDB" id="A0A4R0MZ93"/>
<dbReference type="CDD" id="cd01991">
    <property type="entry name" value="Asn_synthase_B_C"/>
    <property type="match status" value="1"/>
</dbReference>
<dbReference type="PANTHER" id="PTHR43284:SF1">
    <property type="entry name" value="ASPARAGINE SYNTHETASE"/>
    <property type="match status" value="1"/>
</dbReference>
<dbReference type="EC" id="6.3.5.4" evidence="3"/>
<sequence length="615" mass="70823">MCGIYLTNIPFTKDEVKSKLKTIQFRGPDYMGIQKQSDLTFGHLRLAILDLNVRSNQPMQFEDLVIVFNGEIYNFHELRNDLISLGYSFSTTGDTEVLLKGYKEWGAALVSKLNGMFAFAIYDSTSRKVFCSRDRLGVKPFYYSWIDGQFEICSQLRPISHNKQINEEAISMYLDCGYIPSPYSIYQNVYKLPPGNNLEIDLTEQKYEIKEYWNLKKVKDTDLSYEEAKEKVHDLLKEAVKIRLESDVPFGTFLSGGIDSALVSSIAAKISKNPIRTFSIGFDDAKYDESKAAANYAKIIGSDHTETICKPTDVLEMIPKLIAVYDEPFGDSSALPSLLLNKVTKQSVTMALSGDGGDESFFGYNHFRLVTYASKVTLVPRLLRKLASKMLVLNILGRRNQSCKGILNVGSKYDFIAGIFVGFDSLLKKRDFKWLSHYKGYQTWSENLLQATADLNIKLWLENDSNAKVDRASMAYSVEVRSPFLDYNIIEFARTLPVAFRYEKGNRKRILKDILKDYIPEEVFDLPKKGFAVPLDGWIRNELRKDFEENLTDDFLHLVPNLNIKKFKSMFRQHLDGEYDYSSHIWRLYVLSRWYQEFGFYTRKTAKERVLVYTS</sequence>
<feature type="binding site" evidence="9">
    <location>
        <position position="94"/>
    </location>
    <ligand>
        <name>L-glutamine</name>
        <dbReference type="ChEBI" id="CHEBI:58359"/>
    </ligand>
</feature>
<dbReference type="RefSeq" id="WP_131610601.1">
    <property type="nucleotide sequence ID" value="NZ_SJSM01000013.1"/>
</dbReference>
<organism evidence="13 14">
    <name type="scientific">Pedobacter hiemivivus</name>
    <dbReference type="NCBI Taxonomy" id="2530454"/>
    <lineage>
        <taxon>Bacteria</taxon>
        <taxon>Pseudomonadati</taxon>
        <taxon>Bacteroidota</taxon>
        <taxon>Sphingobacteriia</taxon>
        <taxon>Sphingobacteriales</taxon>
        <taxon>Sphingobacteriaceae</taxon>
        <taxon>Pedobacter</taxon>
    </lineage>
</organism>
<keyword evidence="11" id="KW-0175">Coiled coil</keyword>
<evidence type="ECO:0000256" key="2">
    <source>
        <dbReference type="ARBA" id="ARBA00005752"/>
    </source>
</evidence>
<dbReference type="SUPFAM" id="SSF52402">
    <property type="entry name" value="Adenine nucleotide alpha hydrolases-like"/>
    <property type="match status" value="1"/>
</dbReference>
<feature type="domain" description="Glutamine amidotransferase type-2" evidence="12">
    <location>
        <begin position="2"/>
        <end position="203"/>
    </location>
</feature>
<dbReference type="PANTHER" id="PTHR43284">
    <property type="entry name" value="ASPARAGINE SYNTHETASE (GLUTAMINE-HYDROLYZING)"/>
    <property type="match status" value="1"/>
</dbReference>
<evidence type="ECO:0000256" key="3">
    <source>
        <dbReference type="ARBA" id="ARBA00012737"/>
    </source>
</evidence>
<dbReference type="GO" id="GO:0005524">
    <property type="term" value="F:ATP binding"/>
    <property type="evidence" value="ECO:0007669"/>
    <property type="project" value="UniProtKB-KW"/>
</dbReference>
<comment type="similarity">
    <text evidence="2">Belongs to the asparagine synthetase family.</text>
</comment>
<dbReference type="GO" id="GO:0005829">
    <property type="term" value="C:cytosol"/>
    <property type="evidence" value="ECO:0007669"/>
    <property type="project" value="TreeGrafter"/>
</dbReference>
<proteinExistence type="inferred from homology"/>
<keyword evidence="6 8" id="KW-0315">Glutamine amidotransferase</keyword>
<feature type="coiled-coil region" evidence="11">
    <location>
        <begin position="218"/>
        <end position="245"/>
    </location>
</feature>
<dbReference type="InterPro" id="IPR051786">
    <property type="entry name" value="ASN_synthetase/amidase"/>
</dbReference>
<keyword evidence="8" id="KW-0061">Asparagine biosynthesis</keyword>
<dbReference type="SUPFAM" id="SSF56235">
    <property type="entry name" value="N-terminal nucleophile aminohydrolases (Ntn hydrolases)"/>
    <property type="match status" value="1"/>
</dbReference>
<evidence type="ECO:0000256" key="4">
    <source>
        <dbReference type="ARBA" id="ARBA00022741"/>
    </source>
</evidence>
<evidence type="ECO:0000256" key="7">
    <source>
        <dbReference type="ARBA" id="ARBA00048741"/>
    </source>
</evidence>
<comment type="catalytic activity">
    <reaction evidence="7">
        <text>L-aspartate + L-glutamine + ATP + H2O = L-asparagine + L-glutamate + AMP + diphosphate + H(+)</text>
        <dbReference type="Rhea" id="RHEA:12228"/>
        <dbReference type="ChEBI" id="CHEBI:15377"/>
        <dbReference type="ChEBI" id="CHEBI:15378"/>
        <dbReference type="ChEBI" id="CHEBI:29985"/>
        <dbReference type="ChEBI" id="CHEBI:29991"/>
        <dbReference type="ChEBI" id="CHEBI:30616"/>
        <dbReference type="ChEBI" id="CHEBI:33019"/>
        <dbReference type="ChEBI" id="CHEBI:58048"/>
        <dbReference type="ChEBI" id="CHEBI:58359"/>
        <dbReference type="ChEBI" id="CHEBI:456215"/>
        <dbReference type="EC" id="6.3.5.4"/>
    </reaction>
</comment>
<dbReference type="InterPro" id="IPR014729">
    <property type="entry name" value="Rossmann-like_a/b/a_fold"/>
</dbReference>
<evidence type="ECO:0000256" key="8">
    <source>
        <dbReference type="PIRSR" id="PIRSR001589-1"/>
    </source>
</evidence>
<protein>
    <recommendedName>
        <fullName evidence="3">asparagine synthase (glutamine-hydrolyzing)</fullName>
        <ecNumber evidence="3">6.3.5.4</ecNumber>
    </recommendedName>
</protein>
<keyword evidence="8" id="KW-0028">Amino-acid biosynthesis</keyword>
<dbReference type="PROSITE" id="PS51278">
    <property type="entry name" value="GATASE_TYPE_2"/>
    <property type="match status" value="1"/>
</dbReference>
<gene>
    <name evidence="13" type="primary">asnB</name>
    <name evidence="13" type="ORF">EZ444_18340</name>
</gene>
<evidence type="ECO:0000313" key="13">
    <source>
        <dbReference type="EMBL" id="TCC92698.1"/>
    </source>
</evidence>
<feature type="site" description="Important for beta-aspartyl-AMP intermediate formation" evidence="10">
    <location>
        <position position="355"/>
    </location>
</feature>
<evidence type="ECO:0000256" key="10">
    <source>
        <dbReference type="PIRSR" id="PIRSR001589-3"/>
    </source>
</evidence>
<name>A0A4R0MZ93_9SPHI</name>